<proteinExistence type="predicted"/>
<feature type="region of interest" description="Disordered" evidence="1">
    <location>
        <begin position="36"/>
        <end position="81"/>
    </location>
</feature>
<reference evidence="2 3" key="1">
    <citation type="submission" date="2019-04" db="EMBL/GenBank/DDBJ databases">
        <authorList>
            <person name="Feng G."/>
            <person name="Zhang J."/>
            <person name="Zhu H."/>
        </authorList>
    </citation>
    <scope>NUCLEOTIDE SEQUENCE [LARGE SCALE GENOMIC DNA]</scope>
    <source>
        <strain evidence="2 3">9PBR-1</strain>
    </source>
</reference>
<feature type="region of interest" description="Disordered" evidence="1">
    <location>
        <begin position="1"/>
        <end position="22"/>
    </location>
</feature>
<evidence type="ECO:0000313" key="2">
    <source>
        <dbReference type="EMBL" id="TGE29816.1"/>
    </source>
</evidence>
<evidence type="ECO:0000256" key="1">
    <source>
        <dbReference type="SAM" id="MobiDB-lite"/>
    </source>
</evidence>
<feature type="compositionally biased region" description="Low complexity" evidence="1">
    <location>
        <begin position="37"/>
        <end position="81"/>
    </location>
</feature>
<protein>
    <submittedName>
        <fullName evidence="2">Uncharacterized protein</fullName>
    </submittedName>
</protein>
<dbReference type="AlphaFoldDB" id="A0A4Z0QJY6"/>
<comment type="caution">
    <text evidence="2">The sequence shown here is derived from an EMBL/GenBank/DDBJ whole genome shotgun (WGS) entry which is preliminary data.</text>
</comment>
<gene>
    <name evidence="2" type="ORF">E5K02_10255</name>
</gene>
<organism evidence="2 3">
    <name type="scientific">Hymenobacter metallicola</name>
    <dbReference type="NCBI Taxonomy" id="2563114"/>
    <lineage>
        <taxon>Bacteria</taxon>
        <taxon>Pseudomonadati</taxon>
        <taxon>Bacteroidota</taxon>
        <taxon>Cytophagia</taxon>
        <taxon>Cytophagales</taxon>
        <taxon>Hymenobacteraceae</taxon>
        <taxon>Hymenobacter</taxon>
    </lineage>
</organism>
<dbReference type="EMBL" id="SRMB01000001">
    <property type="protein sequence ID" value="TGE29816.1"/>
    <property type="molecule type" value="Genomic_DNA"/>
</dbReference>
<accession>A0A4Z0QJY6</accession>
<name>A0A4Z0QJY6_9BACT</name>
<keyword evidence="3" id="KW-1185">Reference proteome</keyword>
<dbReference type="RefSeq" id="WP_135394622.1">
    <property type="nucleotide sequence ID" value="NZ_SRMB01000001.1"/>
</dbReference>
<sequence>MADEATSQNLATDTSTADVSTPDALTAFTQNFASSYASTGSDSAAPSTAAAAAPAEKTSTDAATEPTAGAGTDASTSTDTTQATAFDETAYLTSKFGDKYKTADELAAELSQAEQLRQNQLTDEHKRSLALLSDPETRREYLRLADTDYTKMDALQAMRENFARKNPQYDAEEADGWFNKWATEKFGAAVGVDPDHPDFEETAEYRADKLLMDKQAERDRQELTSYRDERTSALLAGVSVPTASSDQTAAAPTITPEIQAQLDSHYANVDSFIGAGLDLTVELPDGKQVTLSAGSTPEETELARQVMRDPLTHIQNFVYPDGKTVSLENLALLSAVFSQGNKLFANAVKIGQDLVPPHVELDTLTNAGTTATASAASTTFSPEAFARQFAAQNGIGN</sequence>
<evidence type="ECO:0000313" key="3">
    <source>
        <dbReference type="Proteomes" id="UP000298471"/>
    </source>
</evidence>
<dbReference type="Proteomes" id="UP000298471">
    <property type="component" value="Unassembled WGS sequence"/>
</dbReference>
<feature type="compositionally biased region" description="Polar residues" evidence="1">
    <location>
        <begin position="1"/>
        <end position="19"/>
    </location>
</feature>